<dbReference type="GO" id="GO:0022857">
    <property type="term" value="F:transmembrane transporter activity"/>
    <property type="evidence" value="ECO:0007669"/>
    <property type="project" value="UniProtKB-UniRule"/>
</dbReference>
<evidence type="ECO:0000256" key="6">
    <source>
        <dbReference type="ARBA" id="ARBA00022989"/>
    </source>
</evidence>
<evidence type="ECO:0000259" key="10">
    <source>
        <dbReference type="Pfam" id="PF04290"/>
    </source>
</evidence>
<dbReference type="PANTHER" id="PTHR35011:SF10">
    <property type="entry name" value="TRAP TRANSPORTER SMALL PERMEASE PROTEIN"/>
    <property type="match status" value="1"/>
</dbReference>
<dbReference type="GO" id="GO:0015740">
    <property type="term" value="P:C4-dicarboxylate transport"/>
    <property type="evidence" value="ECO:0007669"/>
    <property type="project" value="TreeGrafter"/>
</dbReference>
<dbReference type="Pfam" id="PF04290">
    <property type="entry name" value="DctQ"/>
    <property type="match status" value="1"/>
</dbReference>
<dbReference type="PANTHER" id="PTHR35011">
    <property type="entry name" value="2,3-DIKETO-L-GULONATE TRAP TRANSPORTER SMALL PERMEASE PROTEIN YIAM"/>
    <property type="match status" value="1"/>
</dbReference>
<feature type="domain" description="Tripartite ATP-independent periplasmic transporters DctQ component" evidence="10">
    <location>
        <begin position="26"/>
        <end position="157"/>
    </location>
</feature>
<comment type="function">
    <text evidence="9">Part of the tripartite ATP-independent periplasmic (TRAP) transport system.</text>
</comment>
<evidence type="ECO:0000256" key="3">
    <source>
        <dbReference type="ARBA" id="ARBA00022475"/>
    </source>
</evidence>
<gene>
    <name evidence="11" type="ORF">NFC81_01485</name>
</gene>
<name>A0AB38YGY6_9GAMM</name>
<keyword evidence="3" id="KW-1003">Cell membrane</keyword>
<comment type="similarity">
    <text evidence="8 9">Belongs to the TRAP transporter small permease family.</text>
</comment>
<evidence type="ECO:0000256" key="5">
    <source>
        <dbReference type="ARBA" id="ARBA00022692"/>
    </source>
</evidence>
<feature type="transmembrane region" description="Helical" evidence="9">
    <location>
        <begin position="90"/>
        <end position="111"/>
    </location>
</feature>
<evidence type="ECO:0000256" key="1">
    <source>
        <dbReference type="ARBA" id="ARBA00004429"/>
    </source>
</evidence>
<dbReference type="EMBL" id="CP101717">
    <property type="protein sequence ID" value="WLD58482.1"/>
    <property type="molecule type" value="Genomic_DNA"/>
</dbReference>
<feature type="transmembrane region" description="Helical" evidence="9">
    <location>
        <begin position="12"/>
        <end position="32"/>
    </location>
</feature>
<dbReference type="AlphaFoldDB" id="A0AB38YGY6"/>
<comment type="subunit">
    <text evidence="9">The complex comprises the extracytoplasmic solute receptor protein and the two transmembrane proteins.</text>
</comment>
<evidence type="ECO:0000256" key="7">
    <source>
        <dbReference type="ARBA" id="ARBA00023136"/>
    </source>
</evidence>
<proteinExistence type="inferred from homology"/>
<keyword evidence="6 9" id="KW-1133">Transmembrane helix</keyword>
<keyword evidence="5 9" id="KW-0812">Transmembrane</keyword>
<accession>A0AB38YGY6</accession>
<evidence type="ECO:0000256" key="4">
    <source>
        <dbReference type="ARBA" id="ARBA00022519"/>
    </source>
</evidence>
<feature type="transmembrane region" description="Helical" evidence="9">
    <location>
        <begin position="131"/>
        <end position="152"/>
    </location>
</feature>
<evidence type="ECO:0000256" key="9">
    <source>
        <dbReference type="RuleBase" id="RU369079"/>
    </source>
</evidence>
<evidence type="ECO:0000256" key="2">
    <source>
        <dbReference type="ARBA" id="ARBA00022448"/>
    </source>
</evidence>
<dbReference type="GO" id="GO:0005886">
    <property type="term" value="C:plasma membrane"/>
    <property type="evidence" value="ECO:0007669"/>
    <property type="project" value="UniProtKB-SubCell"/>
</dbReference>
<keyword evidence="4 9" id="KW-0997">Cell inner membrane</keyword>
<keyword evidence="2 9" id="KW-0813">Transport</keyword>
<dbReference type="RefSeq" id="WP_304995767.1">
    <property type="nucleotide sequence ID" value="NZ_CP101717.1"/>
</dbReference>
<sequence length="168" mass="18914">MNALFRVSNRITVVLALLGTLGIVAMMLHVTLDVVLRSTLSRSMPATLELVTRYYMVLLALLPLGWVEWQRKMISVELFTDFLGARAQRFNELLVTVLSLAIYLVFTVATWEKAVEQYAIGAYVMSLDTRIPVWPSYFVLPISFGLAAYVCFMRGVQSFLPHTVATSD</sequence>
<evidence type="ECO:0000313" key="11">
    <source>
        <dbReference type="EMBL" id="WLD58482.1"/>
    </source>
</evidence>
<feature type="transmembrane region" description="Helical" evidence="9">
    <location>
        <begin position="52"/>
        <end position="69"/>
    </location>
</feature>
<reference evidence="11" key="1">
    <citation type="submission" date="2022-07" db="EMBL/GenBank/DDBJ databases">
        <title>Complete genome sequence of Salinispirillum sp. LH10-3-1 capable of multiple carbohydrate inversion isolated from a soda lake.</title>
        <authorList>
            <person name="Liu J."/>
            <person name="Zhai Y."/>
            <person name="Zhang H."/>
            <person name="Yang H."/>
            <person name="Qu J."/>
            <person name="Li J."/>
        </authorList>
    </citation>
    <scope>NUCLEOTIDE SEQUENCE</scope>
    <source>
        <strain evidence="11">LH 10-3-1</strain>
    </source>
</reference>
<comment type="subcellular location">
    <subcellularLocation>
        <location evidence="1 9">Cell inner membrane</location>
        <topology evidence="1 9">Multi-pass membrane protein</topology>
    </subcellularLocation>
</comment>
<organism evidence="11">
    <name type="scientific">Salinispirillum sp. LH 10-3-1</name>
    <dbReference type="NCBI Taxonomy" id="2952525"/>
    <lineage>
        <taxon>Bacteria</taxon>
        <taxon>Pseudomonadati</taxon>
        <taxon>Pseudomonadota</taxon>
        <taxon>Gammaproteobacteria</taxon>
        <taxon>Oceanospirillales</taxon>
        <taxon>Saccharospirillaceae</taxon>
        <taxon>Salinispirillum</taxon>
    </lineage>
</organism>
<dbReference type="InterPro" id="IPR055348">
    <property type="entry name" value="DctQ"/>
</dbReference>
<keyword evidence="7 9" id="KW-0472">Membrane</keyword>
<evidence type="ECO:0000256" key="8">
    <source>
        <dbReference type="ARBA" id="ARBA00038436"/>
    </source>
</evidence>
<protein>
    <recommendedName>
        <fullName evidence="9">TRAP transporter small permease protein</fullName>
    </recommendedName>
</protein>
<dbReference type="InterPro" id="IPR007387">
    <property type="entry name" value="TRAP_DctQ"/>
</dbReference>